<dbReference type="Proteomes" id="UP000041595">
    <property type="component" value="Unassembled WGS sequence"/>
</dbReference>
<protein>
    <recommendedName>
        <fullName evidence="4">DUF1240 domain-containing protein</fullName>
    </recommendedName>
</protein>
<feature type="transmembrane region" description="Helical" evidence="1">
    <location>
        <begin position="15"/>
        <end position="35"/>
    </location>
</feature>
<keyword evidence="1" id="KW-1133">Transmembrane helix</keyword>
<sequence>MKNIMDGKQTLEDKISFTFGLFMGLLGLYMVPYALRNEILPYLSYPDVVSFYRLANYTVGGVFISLMIVVMSAYLLITGKKDVTKLKRYMILTGYITVFLLILVTIFNFYFTTTLYNKGYGTCWKKSLYSPMLFVKDARMCEKMGTQVLRKPRLTQQK</sequence>
<evidence type="ECO:0000313" key="3">
    <source>
        <dbReference type="Proteomes" id="UP000041595"/>
    </source>
</evidence>
<dbReference type="EMBL" id="CQEJ01000007">
    <property type="protein sequence ID" value="CNK93634.1"/>
    <property type="molecule type" value="Genomic_DNA"/>
</dbReference>
<keyword evidence="1" id="KW-0812">Transmembrane</keyword>
<dbReference type="AlphaFoldDB" id="A0A0T9TPN4"/>
<organism evidence="2 3">
    <name type="scientific">Yersinia aldovae</name>
    <dbReference type="NCBI Taxonomy" id="29483"/>
    <lineage>
        <taxon>Bacteria</taxon>
        <taxon>Pseudomonadati</taxon>
        <taxon>Pseudomonadota</taxon>
        <taxon>Gammaproteobacteria</taxon>
        <taxon>Enterobacterales</taxon>
        <taxon>Yersiniaceae</taxon>
        <taxon>Yersinia</taxon>
    </lineage>
</organism>
<evidence type="ECO:0008006" key="4">
    <source>
        <dbReference type="Google" id="ProtNLM"/>
    </source>
</evidence>
<reference evidence="2 3" key="1">
    <citation type="submission" date="2015-03" db="EMBL/GenBank/DDBJ databases">
        <authorList>
            <person name="Murphy D."/>
        </authorList>
    </citation>
    <scope>NUCLEOTIDE SEQUENCE [LARGE SCALE GENOMIC DNA]</scope>
    <source>
        <strain evidence="2 3">IP06005</strain>
    </source>
</reference>
<gene>
    <name evidence="2" type="ORF">ERS137965_01514</name>
</gene>
<name>A0A0T9TPN4_YERAL</name>
<accession>A0A0T9TPN4</accession>
<evidence type="ECO:0000256" key="1">
    <source>
        <dbReference type="SAM" id="Phobius"/>
    </source>
</evidence>
<proteinExistence type="predicted"/>
<keyword evidence="1" id="KW-0472">Membrane</keyword>
<dbReference type="InterPro" id="IPR010665">
    <property type="entry name" value="DUF1240"/>
</dbReference>
<feature type="transmembrane region" description="Helical" evidence="1">
    <location>
        <begin position="89"/>
        <end position="111"/>
    </location>
</feature>
<dbReference type="Pfam" id="PF06836">
    <property type="entry name" value="DUF1240"/>
    <property type="match status" value="1"/>
</dbReference>
<feature type="transmembrane region" description="Helical" evidence="1">
    <location>
        <begin position="55"/>
        <end position="77"/>
    </location>
</feature>
<evidence type="ECO:0000313" key="2">
    <source>
        <dbReference type="EMBL" id="CNK93634.1"/>
    </source>
</evidence>